<dbReference type="OrthoDB" id="5505393at2"/>
<keyword evidence="2" id="KW-0812">Transmembrane</keyword>
<feature type="transmembrane region" description="Helical" evidence="2">
    <location>
        <begin position="348"/>
        <end position="373"/>
    </location>
</feature>
<dbReference type="SUPFAM" id="SSF48452">
    <property type="entry name" value="TPR-like"/>
    <property type="match status" value="1"/>
</dbReference>
<evidence type="ECO:0008006" key="6">
    <source>
        <dbReference type="Google" id="ProtNLM"/>
    </source>
</evidence>
<dbReference type="Gene3D" id="1.25.40.10">
    <property type="entry name" value="Tetratricopeptide repeat domain"/>
    <property type="match status" value="1"/>
</dbReference>
<dbReference type="RefSeq" id="WP_052374220.1">
    <property type="nucleotide sequence ID" value="NZ_ASRX01000006.1"/>
</dbReference>
<comment type="caution">
    <text evidence="4">The sequence shown here is derived from an EMBL/GenBank/DDBJ whole genome shotgun (WGS) entry which is preliminary data.</text>
</comment>
<keyword evidence="2" id="KW-0472">Membrane</keyword>
<protein>
    <recommendedName>
        <fullName evidence="6">PEGA domain-containing protein</fullName>
    </recommendedName>
</protein>
<evidence type="ECO:0000256" key="3">
    <source>
        <dbReference type="SAM" id="SignalP"/>
    </source>
</evidence>
<feature type="chain" id="PRO_5001500308" description="PEGA domain-containing protein" evidence="3">
    <location>
        <begin position="29"/>
        <end position="405"/>
    </location>
</feature>
<keyword evidence="2" id="KW-1133">Transmembrane helix</keyword>
<proteinExistence type="predicted"/>
<sequence>MSLPRRRPTIVAILVLSLATASTSGAMAQQPAVRAPSPADKALAEALFLDGRKRMDAGEIAEACPKFAESHRLDPSAGTLLNLAVCHAKEGRTASAWVEFKEAAALSEAAGKPDRAVYGRKRAAELEAELSRLQITVTATLPGMVLRLDGATLSAVAAVGTGMPVDPGEHTLEGVAPGKKTWSERVMIAPGPATKVVVVPALEDEPAVALPVPSETARGPTASGPQGQAGRAGGATSRGGASGAGTGVAGRGDASGKGDARGRGGAGQGGGAQGSGGSGGSEGSGDERAGTLRTLGFVAGGVGVVGLGLGAAFGLVTFGHASEASKACNPGDVACGAERQEAYDSGKITGVVSTVAFGAGVAGLGAGLALLLLSRPTAPAARKGRLWVTPEIGPGGTQVTVGGLW</sequence>
<dbReference type="AlphaFoldDB" id="A0A017TGC2"/>
<gene>
    <name evidence="4" type="ORF">CAP_6984</name>
</gene>
<accession>A0A017TGC2</accession>
<feature type="compositionally biased region" description="Gly residues" evidence="1">
    <location>
        <begin position="263"/>
        <end position="283"/>
    </location>
</feature>
<keyword evidence="5" id="KW-1185">Reference proteome</keyword>
<evidence type="ECO:0000256" key="1">
    <source>
        <dbReference type="SAM" id="MobiDB-lite"/>
    </source>
</evidence>
<dbReference type="eggNOG" id="COG0457">
    <property type="taxonomic scope" value="Bacteria"/>
</dbReference>
<evidence type="ECO:0000313" key="4">
    <source>
        <dbReference type="EMBL" id="EYF07962.1"/>
    </source>
</evidence>
<name>A0A017TGC2_9BACT</name>
<feature type="signal peptide" evidence="3">
    <location>
        <begin position="1"/>
        <end position="28"/>
    </location>
</feature>
<dbReference type="STRING" id="1192034.CAP_6984"/>
<dbReference type="EMBL" id="ASRX01000006">
    <property type="protein sequence ID" value="EYF07962.1"/>
    <property type="molecule type" value="Genomic_DNA"/>
</dbReference>
<feature type="region of interest" description="Disordered" evidence="1">
    <location>
        <begin position="211"/>
        <end position="288"/>
    </location>
</feature>
<evidence type="ECO:0000256" key="2">
    <source>
        <dbReference type="SAM" id="Phobius"/>
    </source>
</evidence>
<dbReference type="InterPro" id="IPR011990">
    <property type="entry name" value="TPR-like_helical_dom_sf"/>
</dbReference>
<dbReference type="Proteomes" id="UP000019678">
    <property type="component" value="Unassembled WGS sequence"/>
</dbReference>
<reference evidence="4 5" key="1">
    <citation type="submission" date="2013-05" db="EMBL/GenBank/DDBJ databases">
        <title>Genome assembly of Chondromyces apiculatus DSM 436.</title>
        <authorList>
            <person name="Sharma G."/>
            <person name="Khatri I."/>
            <person name="Kaur C."/>
            <person name="Mayilraj S."/>
            <person name="Subramanian S."/>
        </authorList>
    </citation>
    <scope>NUCLEOTIDE SEQUENCE [LARGE SCALE GENOMIC DNA]</scope>
    <source>
        <strain evidence="4 5">DSM 436</strain>
    </source>
</reference>
<keyword evidence="3" id="KW-0732">Signal</keyword>
<organism evidence="4 5">
    <name type="scientific">Chondromyces apiculatus DSM 436</name>
    <dbReference type="NCBI Taxonomy" id="1192034"/>
    <lineage>
        <taxon>Bacteria</taxon>
        <taxon>Pseudomonadati</taxon>
        <taxon>Myxococcota</taxon>
        <taxon>Polyangia</taxon>
        <taxon>Polyangiales</taxon>
        <taxon>Polyangiaceae</taxon>
        <taxon>Chondromyces</taxon>
    </lineage>
</organism>
<feature type="compositionally biased region" description="Gly residues" evidence="1">
    <location>
        <begin position="230"/>
        <end position="253"/>
    </location>
</feature>
<evidence type="ECO:0000313" key="5">
    <source>
        <dbReference type="Proteomes" id="UP000019678"/>
    </source>
</evidence>